<proteinExistence type="predicted"/>
<protein>
    <submittedName>
        <fullName evidence="2">Uncharacterized protein</fullName>
    </submittedName>
</protein>
<feature type="region of interest" description="Disordered" evidence="1">
    <location>
        <begin position="174"/>
        <end position="203"/>
    </location>
</feature>
<dbReference type="EMBL" id="HACG01016514">
    <property type="protein sequence ID" value="CEK63379.1"/>
    <property type="molecule type" value="Transcribed_RNA"/>
</dbReference>
<reference evidence="2" key="1">
    <citation type="submission" date="2014-12" db="EMBL/GenBank/DDBJ databases">
        <title>Insight into the proteome of Arion vulgaris.</title>
        <authorList>
            <person name="Aradska J."/>
            <person name="Bulat T."/>
            <person name="Smidak R."/>
            <person name="Sarate P."/>
            <person name="Gangsoo J."/>
            <person name="Sialana F."/>
            <person name="Bilban M."/>
            <person name="Lubec G."/>
        </authorList>
    </citation>
    <scope>NUCLEOTIDE SEQUENCE</scope>
    <source>
        <tissue evidence="2">Skin</tissue>
    </source>
</reference>
<feature type="non-terminal residue" evidence="2">
    <location>
        <position position="1"/>
    </location>
</feature>
<evidence type="ECO:0000256" key="1">
    <source>
        <dbReference type="SAM" id="MobiDB-lite"/>
    </source>
</evidence>
<gene>
    <name evidence="2" type="primary">ORF48097</name>
</gene>
<dbReference type="AlphaFoldDB" id="A0A0B6Z425"/>
<feature type="non-terminal residue" evidence="2">
    <location>
        <position position="348"/>
    </location>
</feature>
<evidence type="ECO:0000313" key="2">
    <source>
        <dbReference type="EMBL" id="CEK63379.1"/>
    </source>
</evidence>
<name>A0A0B6Z425_9EUPU</name>
<accession>A0A0B6Z425</accession>
<organism evidence="2">
    <name type="scientific">Arion vulgaris</name>
    <dbReference type="NCBI Taxonomy" id="1028688"/>
    <lineage>
        <taxon>Eukaryota</taxon>
        <taxon>Metazoa</taxon>
        <taxon>Spiralia</taxon>
        <taxon>Lophotrochozoa</taxon>
        <taxon>Mollusca</taxon>
        <taxon>Gastropoda</taxon>
        <taxon>Heterobranchia</taxon>
        <taxon>Euthyneura</taxon>
        <taxon>Panpulmonata</taxon>
        <taxon>Eupulmonata</taxon>
        <taxon>Stylommatophora</taxon>
        <taxon>Helicina</taxon>
        <taxon>Arionoidea</taxon>
        <taxon>Arionidae</taxon>
        <taxon>Arion</taxon>
    </lineage>
</organism>
<sequence length="348" mass="38707">KESTNNTNCGKGAVKTDLSNSHILQESDNLQLTHSFTLSLSSIDDTVACLPYSVEAVDNIIAPAVPVMDSTSKVHPTLSTCSVSVKQSVLETLSSTLESMDIKTSQVSLVKSCIHRESLTLGLNSELHQREEDFINKSKLVTSQACQQRPQSCNNIETRVETVTSALVAQNTETFKERQKMKRTCTHNEEEGDTSSRESSPVKQLQLVHITSSMKSTTRSPTLMTAQTKLDDGSISDSDDIKEWYEENTSGHLKINVTESQEKDKEYNCHRKNSSQEEIVKNVSRNCKISSSQNSEQVDAQENRLCRSATLCTDDSQLNKSSSVNRGLPYKERRSHCNSDIFEDGTKE</sequence>